<name>A0AAN6VBJ2_9PEZI</name>
<reference evidence="3" key="2">
    <citation type="submission" date="2023-05" db="EMBL/GenBank/DDBJ databases">
        <authorList>
            <consortium name="Lawrence Berkeley National Laboratory"/>
            <person name="Steindorff A."/>
            <person name="Hensen N."/>
            <person name="Bonometti L."/>
            <person name="Westerberg I."/>
            <person name="Brannstrom I.O."/>
            <person name="Guillou S."/>
            <person name="Cros-Aarteil S."/>
            <person name="Calhoun S."/>
            <person name="Haridas S."/>
            <person name="Kuo A."/>
            <person name="Mondo S."/>
            <person name="Pangilinan J."/>
            <person name="Riley R."/>
            <person name="Labutti K."/>
            <person name="Andreopoulos B."/>
            <person name="Lipzen A."/>
            <person name="Chen C."/>
            <person name="Yanf M."/>
            <person name="Daum C."/>
            <person name="Ng V."/>
            <person name="Clum A."/>
            <person name="Ohm R."/>
            <person name="Martin F."/>
            <person name="Silar P."/>
            <person name="Natvig D."/>
            <person name="Lalanne C."/>
            <person name="Gautier V."/>
            <person name="Ament-Velasquez S.L."/>
            <person name="Kruys A."/>
            <person name="Hutchinson M.I."/>
            <person name="Powell A.J."/>
            <person name="Barry K."/>
            <person name="Miller A.N."/>
            <person name="Grigoriev I.V."/>
            <person name="Debuchy R."/>
            <person name="Gladieux P."/>
            <person name="Thoren M.H."/>
            <person name="Johannesson H."/>
        </authorList>
    </citation>
    <scope>NUCLEOTIDE SEQUENCE</scope>
    <source>
        <strain evidence="3">CBS 141.50</strain>
    </source>
</reference>
<feature type="transmembrane region" description="Helical" evidence="2">
    <location>
        <begin position="43"/>
        <end position="63"/>
    </location>
</feature>
<keyword evidence="4" id="KW-1185">Reference proteome</keyword>
<accession>A0AAN6VBJ2</accession>
<keyword evidence="2" id="KW-0472">Membrane</keyword>
<dbReference type="EMBL" id="MU853554">
    <property type="protein sequence ID" value="KAK4148317.1"/>
    <property type="molecule type" value="Genomic_DNA"/>
</dbReference>
<dbReference type="GeneID" id="87815598"/>
<reference evidence="3" key="1">
    <citation type="journal article" date="2023" name="Mol. Phylogenet. Evol.">
        <title>Genome-scale phylogeny and comparative genomics of the fungal order Sordariales.</title>
        <authorList>
            <person name="Hensen N."/>
            <person name="Bonometti L."/>
            <person name="Westerberg I."/>
            <person name="Brannstrom I.O."/>
            <person name="Guillou S."/>
            <person name="Cros-Aarteil S."/>
            <person name="Calhoun S."/>
            <person name="Haridas S."/>
            <person name="Kuo A."/>
            <person name="Mondo S."/>
            <person name="Pangilinan J."/>
            <person name="Riley R."/>
            <person name="LaButti K."/>
            <person name="Andreopoulos B."/>
            <person name="Lipzen A."/>
            <person name="Chen C."/>
            <person name="Yan M."/>
            <person name="Daum C."/>
            <person name="Ng V."/>
            <person name="Clum A."/>
            <person name="Steindorff A."/>
            <person name="Ohm R.A."/>
            <person name="Martin F."/>
            <person name="Silar P."/>
            <person name="Natvig D.O."/>
            <person name="Lalanne C."/>
            <person name="Gautier V."/>
            <person name="Ament-Velasquez S.L."/>
            <person name="Kruys A."/>
            <person name="Hutchinson M.I."/>
            <person name="Powell A.J."/>
            <person name="Barry K."/>
            <person name="Miller A.N."/>
            <person name="Grigoriev I.V."/>
            <person name="Debuchy R."/>
            <person name="Gladieux P."/>
            <person name="Hiltunen Thoren M."/>
            <person name="Johannesson H."/>
        </authorList>
    </citation>
    <scope>NUCLEOTIDE SEQUENCE</scope>
    <source>
        <strain evidence="3">CBS 141.50</strain>
    </source>
</reference>
<sequence length="202" mass="22404">MPLRQTAANWGDFALHQFDRLVPPQQRQDAYDRAKAFARERPFLFAFLLAQGFFSAIPLIVFTTFTLSTLFTFATIFLCATLFWIGIALLVLVPTLFLTGSLALFIWSFGATAFITSRAAYATFLVMTEAPKLERREHRREVKGKEDEAGRDGDGKPDQVSTVPSATSSSGASWTRIESQETRDVKQEGEEDGPPGPKGSSE</sequence>
<evidence type="ECO:0000313" key="3">
    <source>
        <dbReference type="EMBL" id="KAK4148317.1"/>
    </source>
</evidence>
<organism evidence="3 4">
    <name type="scientific">Dichotomopilus funicola</name>
    <dbReference type="NCBI Taxonomy" id="1934379"/>
    <lineage>
        <taxon>Eukaryota</taxon>
        <taxon>Fungi</taxon>
        <taxon>Dikarya</taxon>
        <taxon>Ascomycota</taxon>
        <taxon>Pezizomycotina</taxon>
        <taxon>Sordariomycetes</taxon>
        <taxon>Sordariomycetidae</taxon>
        <taxon>Sordariales</taxon>
        <taxon>Chaetomiaceae</taxon>
        <taxon>Dichotomopilus</taxon>
    </lineage>
</organism>
<proteinExistence type="predicted"/>
<dbReference type="RefSeq" id="XP_062641688.1">
    <property type="nucleotide sequence ID" value="XM_062778985.1"/>
</dbReference>
<feature type="transmembrane region" description="Helical" evidence="2">
    <location>
        <begin position="104"/>
        <end position="126"/>
    </location>
</feature>
<gene>
    <name evidence="3" type="ORF">C8A04DRAFT_24126</name>
</gene>
<feature type="compositionally biased region" description="Basic and acidic residues" evidence="1">
    <location>
        <begin position="136"/>
        <end position="157"/>
    </location>
</feature>
<keyword evidence="2" id="KW-0812">Transmembrane</keyword>
<feature type="region of interest" description="Disordered" evidence="1">
    <location>
        <begin position="136"/>
        <end position="202"/>
    </location>
</feature>
<evidence type="ECO:0000313" key="4">
    <source>
        <dbReference type="Proteomes" id="UP001302676"/>
    </source>
</evidence>
<feature type="compositionally biased region" description="Basic and acidic residues" evidence="1">
    <location>
        <begin position="178"/>
        <end position="188"/>
    </location>
</feature>
<dbReference type="Pfam" id="PF16015">
    <property type="entry name" value="Promethin"/>
    <property type="match status" value="1"/>
</dbReference>
<feature type="transmembrane region" description="Helical" evidence="2">
    <location>
        <begin position="70"/>
        <end position="98"/>
    </location>
</feature>
<dbReference type="Proteomes" id="UP001302676">
    <property type="component" value="Unassembled WGS sequence"/>
</dbReference>
<protein>
    <submittedName>
        <fullName evidence="3">Uncharacterized protein</fullName>
    </submittedName>
</protein>
<comment type="caution">
    <text evidence="3">The sequence shown here is derived from an EMBL/GenBank/DDBJ whole genome shotgun (WGS) entry which is preliminary data.</text>
</comment>
<evidence type="ECO:0000256" key="2">
    <source>
        <dbReference type="SAM" id="Phobius"/>
    </source>
</evidence>
<keyword evidence="2" id="KW-1133">Transmembrane helix</keyword>
<feature type="compositionally biased region" description="Polar residues" evidence="1">
    <location>
        <begin position="159"/>
        <end position="177"/>
    </location>
</feature>
<evidence type="ECO:0000256" key="1">
    <source>
        <dbReference type="SAM" id="MobiDB-lite"/>
    </source>
</evidence>
<dbReference type="AlphaFoldDB" id="A0AAN6VBJ2"/>